<dbReference type="CDD" id="cd06170">
    <property type="entry name" value="LuxR_C_like"/>
    <property type="match status" value="1"/>
</dbReference>
<organism evidence="8 9">
    <name type="scientific">Brevibacterium daeguense</name>
    <dbReference type="NCBI Taxonomy" id="909936"/>
    <lineage>
        <taxon>Bacteria</taxon>
        <taxon>Bacillati</taxon>
        <taxon>Actinomycetota</taxon>
        <taxon>Actinomycetes</taxon>
        <taxon>Micrococcales</taxon>
        <taxon>Brevibacteriaceae</taxon>
        <taxon>Brevibacterium</taxon>
    </lineage>
</organism>
<comment type="caution">
    <text evidence="8">The sequence shown here is derived from an EMBL/GenBank/DDBJ whole genome shotgun (WGS) entry which is preliminary data.</text>
</comment>
<evidence type="ECO:0000259" key="6">
    <source>
        <dbReference type="PROSITE" id="PS50043"/>
    </source>
</evidence>
<dbReference type="Proteomes" id="UP001501586">
    <property type="component" value="Unassembled WGS sequence"/>
</dbReference>
<keyword evidence="3" id="KW-0238">DNA-binding</keyword>
<dbReference type="PANTHER" id="PTHR43214:SF24">
    <property type="entry name" value="TRANSCRIPTIONAL REGULATORY PROTEIN NARL-RELATED"/>
    <property type="match status" value="1"/>
</dbReference>
<dbReference type="PROSITE" id="PS50043">
    <property type="entry name" value="HTH_LUXR_2"/>
    <property type="match status" value="1"/>
</dbReference>
<keyword evidence="2" id="KW-0805">Transcription regulation</keyword>
<evidence type="ECO:0000256" key="3">
    <source>
        <dbReference type="ARBA" id="ARBA00023125"/>
    </source>
</evidence>
<dbReference type="CDD" id="cd17535">
    <property type="entry name" value="REC_NarL-like"/>
    <property type="match status" value="1"/>
</dbReference>
<keyword evidence="4" id="KW-0804">Transcription</keyword>
<dbReference type="Pfam" id="PF00072">
    <property type="entry name" value="Response_reg"/>
    <property type="match status" value="1"/>
</dbReference>
<keyword evidence="1 5" id="KW-0597">Phosphoprotein</keyword>
<evidence type="ECO:0000313" key="8">
    <source>
        <dbReference type="EMBL" id="GAA4285191.1"/>
    </source>
</evidence>
<dbReference type="InterPro" id="IPR000792">
    <property type="entry name" value="Tscrpt_reg_LuxR_C"/>
</dbReference>
<accession>A0ABP8EMM6</accession>
<dbReference type="InterPro" id="IPR039420">
    <property type="entry name" value="WalR-like"/>
</dbReference>
<protein>
    <submittedName>
        <fullName evidence="8">Response regulator transcription factor</fullName>
    </submittedName>
</protein>
<dbReference type="Pfam" id="PF00196">
    <property type="entry name" value="GerE"/>
    <property type="match status" value="1"/>
</dbReference>
<dbReference type="InterPro" id="IPR001789">
    <property type="entry name" value="Sig_transdc_resp-reg_receiver"/>
</dbReference>
<gene>
    <name evidence="8" type="ORF">GCM10022261_27220</name>
</gene>
<feature type="domain" description="Response regulatory" evidence="7">
    <location>
        <begin position="7"/>
        <end position="123"/>
    </location>
</feature>
<reference evidence="9" key="1">
    <citation type="journal article" date="2019" name="Int. J. Syst. Evol. Microbiol.">
        <title>The Global Catalogue of Microorganisms (GCM) 10K type strain sequencing project: providing services to taxonomists for standard genome sequencing and annotation.</title>
        <authorList>
            <consortium name="The Broad Institute Genomics Platform"/>
            <consortium name="The Broad Institute Genome Sequencing Center for Infectious Disease"/>
            <person name="Wu L."/>
            <person name="Ma J."/>
        </authorList>
    </citation>
    <scope>NUCLEOTIDE SEQUENCE [LARGE SCALE GENOMIC DNA]</scope>
    <source>
        <strain evidence="9">JCM 17458</strain>
    </source>
</reference>
<evidence type="ECO:0000256" key="1">
    <source>
        <dbReference type="ARBA" id="ARBA00022553"/>
    </source>
</evidence>
<dbReference type="PROSITE" id="PS50110">
    <property type="entry name" value="RESPONSE_REGULATORY"/>
    <property type="match status" value="1"/>
</dbReference>
<name>A0ABP8EMM6_9MICO</name>
<sequence>MGARMITIGLADDEPLFTAGLAMILDAQPDMAVLWQAIDGADALRHHHQEQPDILLLDIQMPTLDGLAATQQLITAGTRSKIIILTTFDRDEYVLTAVEAGAAGFLVKNTPPDHLTEAIRSVHRGDAVISPGPTRRLFAAFRLGPATRPSAPSTMDERAVSELTARERDILVLIADGRTNQEICDELWLSMPTVKTHIGNLLAKTSARDRVQLVLFALRNGLAAV</sequence>
<dbReference type="SMART" id="SM00421">
    <property type="entry name" value="HTH_LUXR"/>
    <property type="match status" value="1"/>
</dbReference>
<dbReference type="EMBL" id="BAABAZ010000008">
    <property type="protein sequence ID" value="GAA4285191.1"/>
    <property type="molecule type" value="Genomic_DNA"/>
</dbReference>
<evidence type="ECO:0000256" key="5">
    <source>
        <dbReference type="PROSITE-ProRule" id="PRU00169"/>
    </source>
</evidence>
<dbReference type="SUPFAM" id="SSF52172">
    <property type="entry name" value="CheY-like"/>
    <property type="match status" value="1"/>
</dbReference>
<evidence type="ECO:0000313" key="9">
    <source>
        <dbReference type="Proteomes" id="UP001501586"/>
    </source>
</evidence>
<dbReference type="InterPro" id="IPR058245">
    <property type="entry name" value="NreC/VraR/RcsB-like_REC"/>
</dbReference>
<evidence type="ECO:0000256" key="2">
    <source>
        <dbReference type="ARBA" id="ARBA00023015"/>
    </source>
</evidence>
<keyword evidence="9" id="KW-1185">Reference proteome</keyword>
<dbReference type="Gene3D" id="3.40.50.2300">
    <property type="match status" value="1"/>
</dbReference>
<dbReference type="InterPro" id="IPR011006">
    <property type="entry name" value="CheY-like_superfamily"/>
</dbReference>
<feature type="domain" description="HTH luxR-type" evidence="6">
    <location>
        <begin position="156"/>
        <end position="221"/>
    </location>
</feature>
<feature type="modified residue" description="4-aspartylphosphate" evidence="5">
    <location>
        <position position="58"/>
    </location>
</feature>
<evidence type="ECO:0000259" key="7">
    <source>
        <dbReference type="PROSITE" id="PS50110"/>
    </source>
</evidence>
<evidence type="ECO:0000256" key="4">
    <source>
        <dbReference type="ARBA" id="ARBA00023163"/>
    </source>
</evidence>
<dbReference type="SMART" id="SM00448">
    <property type="entry name" value="REC"/>
    <property type="match status" value="1"/>
</dbReference>
<dbReference type="SUPFAM" id="SSF46894">
    <property type="entry name" value="C-terminal effector domain of the bipartite response regulators"/>
    <property type="match status" value="1"/>
</dbReference>
<dbReference type="PANTHER" id="PTHR43214">
    <property type="entry name" value="TWO-COMPONENT RESPONSE REGULATOR"/>
    <property type="match status" value="1"/>
</dbReference>
<proteinExistence type="predicted"/>
<dbReference type="InterPro" id="IPR016032">
    <property type="entry name" value="Sig_transdc_resp-reg_C-effctor"/>
</dbReference>
<dbReference type="PRINTS" id="PR00038">
    <property type="entry name" value="HTHLUXR"/>
</dbReference>